<keyword evidence="2" id="KW-0378">Hydrolase</keyword>
<protein>
    <submittedName>
        <fullName evidence="4">Patatin</fullName>
    </submittedName>
</protein>
<dbReference type="GO" id="GO:0016042">
    <property type="term" value="P:lipid catabolic process"/>
    <property type="evidence" value="ECO:0007669"/>
    <property type="project" value="UniProtKB-UniRule"/>
</dbReference>
<feature type="short sequence motif" description="GXSXG" evidence="2">
    <location>
        <begin position="36"/>
        <end position="40"/>
    </location>
</feature>
<evidence type="ECO:0000256" key="2">
    <source>
        <dbReference type="PROSITE-ProRule" id="PRU01161"/>
    </source>
</evidence>
<evidence type="ECO:0000313" key="5">
    <source>
        <dbReference type="Proteomes" id="UP000244527"/>
    </source>
</evidence>
<evidence type="ECO:0000256" key="1">
    <source>
        <dbReference type="ARBA" id="ARBA00023098"/>
    </source>
</evidence>
<organism evidence="4 5">
    <name type="scientific">Flavobacterium faecale</name>
    <dbReference type="NCBI Taxonomy" id="1355330"/>
    <lineage>
        <taxon>Bacteria</taxon>
        <taxon>Pseudomonadati</taxon>
        <taxon>Bacteroidota</taxon>
        <taxon>Flavobacteriia</taxon>
        <taxon>Flavobacteriales</taxon>
        <taxon>Flavobacteriaceae</taxon>
        <taxon>Flavobacterium</taxon>
    </lineage>
</organism>
<reference evidence="4 5" key="1">
    <citation type="submission" date="2017-04" db="EMBL/GenBank/DDBJ databases">
        <title>Compelte genome sequence of WV33.</title>
        <authorList>
            <person name="Lee P.C."/>
        </authorList>
    </citation>
    <scope>NUCLEOTIDE SEQUENCE [LARGE SCALE GENOMIC DNA]</scope>
    <source>
        <strain evidence="4 5">WV33</strain>
    </source>
</reference>
<dbReference type="Proteomes" id="UP000244527">
    <property type="component" value="Chromosome"/>
</dbReference>
<dbReference type="KEGG" id="ffa:FFWV33_18240"/>
<keyword evidence="2" id="KW-0442">Lipid degradation</keyword>
<evidence type="ECO:0000313" key="4">
    <source>
        <dbReference type="EMBL" id="AWG23331.1"/>
    </source>
</evidence>
<dbReference type="RefSeq" id="WP_108742227.1">
    <property type="nucleotide sequence ID" value="NZ_CP020918.1"/>
</dbReference>
<dbReference type="GO" id="GO:0016787">
    <property type="term" value="F:hydrolase activity"/>
    <property type="evidence" value="ECO:0007669"/>
    <property type="project" value="UniProtKB-UniRule"/>
</dbReference>
<keyword evidence="5" id="KW-1185">Reference proteome</keyword>
<feature type="domain" description="PNPLA" evidence="3">
    <location>
        <begin position="4"/>
        <end position="195"/>
    </location>
</feature>
<dbReference type="Gene3D" id="3.40.1090.10">
    <property type="entry name" value="Cytosolic phospholipase A2 catalytic domain"/>
    <property type="match status" value="1"/>
</dbReference>
<dbReference type="Pfam" id="PF01734">
    <property type="entry name" value="Patatin"/>
    <property type="match status" value="1"/>
</dbReference>
<dbReference type="OrthoDB" id="1489257at2"/>
<keyword evidence="1 2" id="KW-0443">Lipid metabolism</keyword>
<dbReference type="AlphaFoldDB" id="A0A2S1LI71"/>
<proteinExistence type="predicted"/>
<dbReference type="InterPro" id="IPR016035">
    <property type="entry name" value="Acyl_Trfase/lysoPLipase"/>
</dbReference>
<feature type="short sequence motif" description="DGA/G" evidence="2">
    <location>
        <begin position="182"/>
        <end position="184"/>
    </location>
</feature>
<accession>A0A2S1LI71</accession>
<feature type="active site" description="Proton acceptor" evidence="2">
    <location>
        <position position="182"/>
    </location>
</feature>
<sequence length="316" mass="35680">MKALIISGGGSKGAFAGGIAEYLINDCCNKYELFVGCSTGCLLLPHLALGDIDKIKKIYTSVTQEDIFSISPFTITKKDDGYETKINHFNSVLSFIKGSPTFGESINLKKLIQNKITVDEYDRLQKENKQVIVTVSNLTLNQIEYHNSKDCTRDDFCDWAWASCNYVPFMSLVHKNGYQYADGGFGNFVPISCAIENGATEIDVIILENENQTLQLPEITNAFSLLFRTFEFMKNTNNSKDIIIGKLIGLNRNIKINFYFTPDNLTDNPLIFDTQEMTQWWKDGYEYAKSKQPDSFCHVSKTDDEVTITVTQNTTN</sequence>
<gene>
    <name evidence="4" type="ORF">FFWV33_18240</name>
</gene>
<dbReference type="SUPFAM" id="SSF52151">
    <property type="entry name" value="FabD/lysophospholipase-like"/>
    <property type="match status" value="1"/>
</dbReference>
<evidence type="ECO:0000259" key="3">
    <source>
        <dbReference type="PROSITE" id="PS51635"/>
    </source>
</evidence>
<name>A0A2S1LI71_9FLAO</name>
<feature type="short sequence motif" description="GXGXXG" evidence="2">
    <location>
        <begin position="8"/>
        <end position="13"/>
    </location>
</feature>
<dbReference type="EMBL" id="CP020918">
    <property type="protein sequence ID" value="AWG23331.1"/>
    <property type="molecule type" value="Genomic_DNA"/>
</dbReference>
<dbReference type="InterPro" id="IPR002641">
    <property type="entry name" value="PNPLA_dom"/>
</dbReference>
<feature type="active site" description="Nucleophile" evidence="2">
    <location>
        <position position="38"/>
    </location>
</feature>
<dbReference type="PROSITE" id="PS51635">
    <property type="entry name" value="PNPLA"/>
    <property type="match status" value="1"/>
</dbReference>